<dbReference type="EMBL" id="BNAU01000006">
    <property type="protein sequence ID" value="GHF11621.1"/>
    <property type="molecule type" value="Genomic_DNA"/>
</dbReference>
<reference evidence="2" key="1">
    <citation type="journal article" date="2019" name="Int. J. Syst. Evol. Microbiol.">
        <title>The Global Catalogue of Microorganisms (GCM) 10K type strain sequencing project: providing services to taxonomists for standard genome sequencing and annotation.</title>
        <authorList>
            <consortium name="The Broad Institute Genomics Platform"/>
            <consortium name="The Broad Institute Genome Sequencing Center for Infectious Disease"/>
            <person name="Wu L."/>
            <person name="Ma J."/>
        </authorList>
    </citation>
    <scope>NUCLEOTIDE SEQUENCE [LARGE SCALE GENOMIC DNA]</scope>
    <source>
        <strain evidence="2">CGMCC 4.7677</strain>
    </source>
</reference>
<comment type="caution">
    <text evidence="1">The sequence shown here is derived from an EMBL/GenBank/DDBJ whole genome shotgun (WGS) entry which is preliminary data.</text>
</comment>
<name>A0ABQ3J901_9PSEU</name>
<gene>
    <name evidence="1" type="ORF">GCM10017786_51790</name>
</gene>
<dbReference type="Proteomes" id="UP000605897">
    <property type="component" value="Unassembled WGS sequence"/>
</dbReference>
<evidence type="ECO:0000313" key="2">
    <source>
        <dbReference type="Proteomes" id="UP000605897"/>
    </source>
</evidence>
<evidence type="ECO:0000313" key="1">
    <source>
        <dbReference type="EMBL" id="GHF11621.1"/>
    </source>
</evidence>
<accession>A0ABQ3J901</accession>
<organism evidence="1 2">
    <name type="scientific">Amycolatopsis deserti</name>
    <dbReference type="NCBI Taxonomy" id="185696"/>
    <lineage>
        <taxon>Bacteria</taxon>
        <taxon>Bacillati</taxon>
        <taxon>Actinomycetota</taxon>
        <taxon>Actinomycetes</taxon>
        <taxon>Pseudonocardiales</taxon>
        <taxon>Pseudonocardiaceae</taxon>
        <taxon>Amycolatopsis</taxon>
    </lineage>
</organism>
<proteinExistence type="predicted"/>
<sequence>MQLFCGEACTSAGSPSAATAVPGNTTIAVAATKTARDFFIEILPLSRTVTEGIGTYAE</sequence>
<keyword evidence="2" id="KW-1185">Reference proteome</keyword>
<protein>
    <submittedName>
        <fullName evidence="1">Uncharacterized protein</fullName>
    </submittedName>
</protein>